<proteinExistence type="predicted"/>
<dbReference type="InParanoid" id="F8PQS6"/>
<gene>
    <name evidence="2" type="ORF">SERLA73DRAFT_177051</name>
</gene>
<dbReference type="EMBL" id="GL945477">
    <property type="protein sequence ID" value="EGO01636.1"/>
    <property type="molecule type" value="Genomic_DNA"/>
</dbReference>
<reference evidence="3" key="1">
    <citation type="journal article" date="2011" name="Science">
        <title>The plant cell wall-decomposing machinery underlies the functional diversity of forest fungi.</title>
        <authorList>
            <person name="Eastwood D.C."/>
            <person name="Floudas D."/>
            <person name="Binder M."/>
            <person name="Majcherczyk A."/>
            <person name="Schneider P."/>
            <person name="Aerts A."/>
            <person name="Asiegbu F.O."/>
            <person name="Baker S.E."/>
            <person name="Barry K."/>
            <person name="Bendiksby M."/>
            <person name="Blumentritt M."/>
            <person name="Coutinho P.M."/>
            <person name="Cullen D."/>
            <person name="de Vries R.P."/>
            <person name="Gathman A."/>
            <person name="Goodell B."/>
            <person name="Henrissat B."/>
            <person name="Ihrmark K."/>
            <person name="Kauserud H."/>
            <person name="Kohler A."/>
            <person name="LaButti K."/>
            <person name="Lapidus A."/>
            <person name="Lavin J.L."/>
            <person name="Lee Y.-H."/>
            <person name="Lindquist E."/>
            <person name="Lilly W."/>
            <person name="Lucas S."/>
            <person name="Morin E."/>
            <person name="Murat C."/>
            <person name="Oguiza J.A."/>
            <person name="Park J."/>
            <person name="Pisabarro A.G."/>
            <person name="Riley R."/>
            <person name="Rosling A."/>
            <person name="Salamov A."/>
            <person name="Schmidt O."/>
            <person name="Schmutz J."/>
            <person name="Skrede I."/>
            <person name="Stenlid J."/>
            <person name="Wiebenga A."/>
            <person name="Xie X."/>
            <person name="Kuees U."/>
            <person name="Hibbett D.S."/>
            <person name="Hoffmeister D."/>
            <person name="Hoegberg N."/>
            <person name="Martin F."/>
            <person name="Grigoriev I.V."/>
            <person name="Watkinson S.C."/>
        </authorList>
    </citation>
    <scope>NUCLEOTIDE SEQUENCE [LARGE SCALE GENOMIC DNA]</scope>
    <source>
        <strain evidence="3">strain S7.3</strain>
    </source>
</reference>
<keyword evidence="3" id="KW-1185">Reference proteome</keyword>
<feature type="compositionally biased region" description="Low complexity" evidence="1">
    <location>
        <begin position="136"/>
        <end position="151"/>
    </location>
</feature>
<evidence type="ECO:0000256" key="1">
    <source>
        <dbReference type="SAM" id="MobiDB-lite"/>
    </source>
</evidence>
<protein>
    <submittedName>
        <fullName evidence="2">Uncharacterized protein</fullName>
    </submittedName>
</protein>
<name>F8PQS6_SERL3</name>
<dbReference type="AlphaFoldDB" id="F8PQS6"/>
<feature type="compositionally biased region" description="Basic and acidic residues" evidence="1">
    <location>
        <begin position="62"/>
        <end position="91"/>
    </location>
</feature>
<dbReference type="Proteomes" id="UP000008063">
    <property type="component" value="Unassembled WGS sequence"/>
</dbReference>
<evidence type="ECO:0000313" key="2">
    <source>
        <dbReference type="EMBL" id="EGO01636.1"/>
    </source>
</evidence>
<feature type="region of interest" description="Disordered" evidence="1">
    <location>
        <begin position="47"/>
        <end position="223"/>
    </location>
</feature>
<accession>F8PQS6</accession>
<feature type="compositionally biased region" description="Acidic residues" evidence="1">
    <location>
        <begin position="201"/>
        <end position="212"/>
    </location>
</feature>
<evidence type="ECO:0000313" key="3">
    <source>
        <dbReference type="Proteomes" id="UP000008063"/>
    </source>
</evidence>
<sequence length="334" mass="37410">MDASVQEDGECAPRDAGVNIPKPSTAALLVEDKADDNDFFGPREIIEISSDSDDDGLAELSARTHDDQGHDREHEYHENEPQMTDVRRDIIDSGSDSDPDDIFGDRHGHFSEEEGVQSHGTEPEMSEHTTDVGTASSPVSSGSSVPEEIISPAVQRQTEDIRSASELANQWAERRRASGNSYSKASSWKGKRKADSLGSDSSDEEEEEEEEEETRKKKTSRPAKRAKAIVLYDTMLEWSNKLAKIYRKRKAASEEAQGGPVPIIEQKELLDVLKEVDRHKWIISNSEIHSSRLAKHIKQAALSCDPVQEWETRKIGEGILNCLAQRFFNKRFHL</sequence>
<feature type="region of interest" description="Disordered" evidence="1">
    <location>
        <begin position="1"/>
        <end position="23"/>
    </location>
</feature>
<organism evidence="3">
    <name type="scientific">Serpula lacrymans var. lacrymans (strain S7.3)</name>
    <name type="common">Dry rot fungus</name>
    <dbReference type="NCBI Taxonomy" id="936435"/>
    <lineage>
        <taxon>Eukaryota</taxon>
        <taxon>Fungi</taxon>
        <taxon>Dikarya</taxon>
        <taxon>Basidiomycota</taxon>
        <taxon>Agaricomycotina</taxon>
        <taxon>Agaricomycetes</taxon>
        <taxon>Agaricomycetidae</taxon>
        <taxon>Boletales</taxon>
        <taxon>Coniophorineae</taxon>
        <taxon>Serpulaceae</taxon>
        <taxon>Serpula</taxon>
    </lineage>
</organism>
<feature type="compositionally biased region" description="Acidic residues" evidence="1">
    <location>
        <begin position="1"/>
        <end position="10"/>
    </location>
</feature>
<feature type="compositionally biased region" description="Basic and acidic residues" evidence="1">
    <location>
        <begin position="121"/>
        <end position="130"/>
    </location>
</feature>
<dbReference type="HOGENOM" id="CLU_850367_0_0_1"/>
<feature type="compositionally biased region" description="Basic and acidic residues" evidence="1">
    <location>
        <begin position="103"/>
        <end position="112"/>
    </location>
</feature>